<proteinExistence type="predicted"/>
<dbReference type="PANTHER" id="PTHR33434:SF4">
    <property type="entry name" value="PHOSPHATASE PROTEIN"/>
    <property type="match status" value="1"/>
</dbReference>
<dbReference type="InterPro" id="IPR004007">
    <property type="entry name" value="DhaL_dom"/>
</dbReference>
<evidence type="ECO:0000259" key="2">
    <source>
        <dbReference type="PROSITE" id="PS51480"/>
    </source>
</evidence>
<sequence>MLEVGEGVDGRALRRWVDLGLTTLEERRHEINTLNVFPVPDGDTGTNLLATLRAAADELGGPVDGALTVGAVAEALARGAFVGARGNSGVILAQGLRGVADSIAGLSTVDGRDFARALDRAATTVTGALSTPAEGTVVTVLRAAADGAGRAAAETTSLKVAVGAAADAAATALEVTPEQLEVLAAAGVVDAGGLGLLILLDCLVEIVSGQRPDRHLRLTSTPVPDTGDQDVPEHDAAEHDVESQDYEVMYIVDGSDRARIAVLRAQLDELGDSVAIVGDGSAGWSVHVHCCDAGAAIEAGIAAGRLRRIAITCFTLEADRVQQCVTSAPRASASASGRAVLAIASGAGAEGLFDAEGATVLTAETAVDPRLLLDAIRSLPSTDVLVLPNGWVSEQDVVAVGAQARDGQREVMFLPCSSMVQGLASLAVHDAGRATVDDAFAMSEAAAATRWGSLRYATERALTWVGTCEPGDSLGLAGRDVVVIEHDLVAAGVSLLDKILAAGGELVTMLVGDGAPDGLAEQLTRHLDDRHPELEVVVYQGGQRSDLLQLGVE</sequence>
<dbReference type="EMBL" id="JAUTXY010000001">
    <property type="protein sequence ID" value="MEE2056552.1"/>
    <property type="molecule type" value="Genomic_DNA"/>
</dbReference>
<dbReference type="SMART" id="SM01121">
    <property type="entry name" value="Dak1_2"/>
    <property type="match status" value="1"/>
</dbReference>
<reference evidence="3 4" key="1">
    <citation type="submission" date="2023-07" db="EMBL/GenBank/DDBJ databases">
        <authorList>
            <person name="Girao M."/>
            <person name="Carvalho M.F."/>
        </authorList>
    </citation>
    <scope>NUCLEOTIDE SEQUENCE [LARGE SCALE GENOMIC DNA]</scope>
    <source>
        <strain evidence="3 4">YIM65754</strain>
    </source>
</reference>
<dbReference type="Pfam" id="PF21645">
    <property type="entry name" value="FakA-like_M"/>
    <property type="match status" value="1"/>
</dbReference>
<evidence type="ECO:0000313" key="3">
    <source>
        <dbReference type="EMBL" id="MEE2056552.1"/>
    </source>
</evidence>
<dbReference type="PROSITE" id="PS51480">
    <property type="entry name" value="DHAL"/>
    <property type="match status" value="1"/>
</dbReference>
<dbReference type="Proteomes" id="UP001336020">
    <property type="component" value="Unassembled WGS sequence"/>
</dbReference>
<protein>
    <submittedName>
        <fullName evidence="3">DAK2 domain-containing protein</fullName>
    </submittedName>
</protein>
<organism evidence="3 4">
    <name type="scientific">Rhodococcus artemisiae</name>
    <dbReference type="NCBI Taxonomy" id="714159"/>
    <lineage>
        <taxon>Bacteria</taxon>
        <taxon>Bacillati</taxon>
        <taxon>Actinomycetota</taxon>
        <taxon>Actinomycetes</taxon>
        <taxon>Mycobacteriales</taxon>
        <taxon>Nocardiaceae</taxon>
        <taxon>Rhodococcus</taxon>
    </lineage>
</organism>
<feature type="region of interest" description="Disordered" evidence="1">
    <location>
        <begin position="215"/>
        <end position="239"/>
    </location>
</feature>
<dbReference type="Pfam" id="PF02734">
    <property type="entry name" value="Dak2"/>
    <property type="match status" value="1"/>
</dbReference>
<evidence type="ECO:0000256" key="1">
    <source>
        <dbReference type="SAM" id="MobiDB-lite"/>
    </source>
</evidence>
<feature type="domain" description="DhaL" evidence="2">
    <location>
        <begin position="11"/>
        <end position="205"/>
    </location>
</feature>
<name>A0ABU7L4U0_9NOCA</name>
<dbReference type="InterPro" id="IPR019986">
    <property type="entry name" value="YloV-like"/>
</dbReference>
<evidence type="ECO:0000313" key="4">
    <source>
        <dbReference type="Proteomes" id="UP001336020"/>
    </source>
</evidence>
<dbReference type="SUPFAM" id="SSF101473">
    <property type="entry name" value="DhaL-like"/>
    <property type="match status" value="1"/>
</dbReference>
<keyword evidence="4" id="KW-1185">Reference proteome</keyword>
<dbReference type="Pfam" id="PF13684">
    <property type="entry name" value="FakA-like_C"/>
    <property type="match status" value="1"/>
</dbReference>
<dbReference type="InterPro" id="IPR036117">
    <property type="entry name" value="DhaL_dom_sf"/>
</dbReference>
<accession>A0ABU7L4U0</accession>
<dbReference type="PANTHER" id="PTHR33434">
    <property type="entry name" value="DEGV DOMAIN-CONTAINING PROTEIN DR_1986-RELATED"/>
    <property type="match status" value="1"/>
</dbReference>
<dbReference type="RefSeq" id="WP_330132010.1">
    <property type="nucleotide sequence ID" value="NZ_JAUTXY010000001.1"/>
</dbReference>
<gene>
    <name evidence="3" type="ORF">Q7514_03290</name>
</gene>
<dbReference type="SMART" id="SM01120">
    <property type="entry name" value="Dak2"/>
    <property type="match status" value="1"/>
</dbReference>
<dbReference type="NCBIfam" id="TIGR03599">
    <property type="entry name" value="YloV"/>
    <property type="match status" value="1"/>
</dbReference>
<dbReference type="InterPro" id="IPR050270">
    <property type="entry name" value="DegV_domain_contain"/>
</dbReference>
<dbReference type="InterPro" id="IPR033470">
    <property type="entry name" value="FakA-like_C"/>
</dbReference>
<comment type="caution">
    <text evidence="3">The sequence shown here is derived from an EMBL/GenBank/DDBJ whole genome shotgun (WGS) entry which is preliminary data.</text>
</comment>
<dbReference type="InterPro" id="IPR048394">
    <property type="entry name" value="FakA-like_M"/>
</dbReference>
<dbReference type="Gene3D" id="1.25.40.340">
    <property type="match status" value="1"/>
</dbReference>